<sequence length="140" mass="15554">MVERYAGDISPDTAWEILTDDPSAVLVDVRTDAEWKYVGVPDLRDLEKQPLFISWKVFPHMSVNETFSDDVAEAGVAQEDTLLLLCRSGQRSADAATALTAHGFRRCYNIAGGFEGDKDHNGQRGTLDGWKARGLPWLQD</sequence>
<dbReference type="InterPro" id="IPR044240">
    <property type="entry name" value="STR4-like"/>
</dbReference>
<dbReference type="EMBL" id="QPMH01000009">
    <property type="protein sequence ID" value="RDD61838.1"/>
    <property type="molecule type" value="Genomic_DNA"/>
</dbReference>
<gene>
    <name evidence="2" type="ORF">DRB17_11525</name>
</gene>
<keyword evidence="3" id="KW-1185">Reference proteome</keyword>
<feature type="domain" description="Rhodanese" evidence="1">
    <location>
        <begin position="20"/>
        <end position="126"/>
    </location>
</feature>
<protein>
    <submittedName>
        <fullName evidence="2">Rhodanese-like domain-containing protein</fullName>
    </submittedName>
</protein>
<dbReference type="PROSITE" id="PS50206">
    <property type="entry name" value="RHODANESE_3"/>
    <property type="match status" value="1"/>
</dbReference>
<accession>A0A369T986</accession>
<dbReference type="Proteomes" id="UP000253941">
    <property type="component" value="Unassembled WGS sequence"/>
</dbReference>
<dbReference type="RefSeq" id="WP_114582380.1">
    <property type="nucleotide sequence ID" value="NZ_QPMH01000009.1"/>
</dbReference>
<dbReference type="InterPro" id="IPR036873">
    <property type="entry name" value="Rhodanese-like_dom_sf"/>
</dbReference>
<dbReference type="PANTHER" id="PTHR47377">
    <property type="entry name" value="RHODANESE-LIKE DOMAIN-CONTAINING PROTEIN 4, CHLOROPLASTIC"/>
    <property type="match status" value="1"/>
</dbReference>
<dbReference type="Gene3D" id="3.40.250.10">
    <property type="entry name" value="Rhodanese-like domain"/>
    <property type="match status" value="1"/>
</dbReference>
<evidence type="ECO:0000313" key="3">
    <source>
        <dbReference type="Proteomes" id="UP000253941"/>
    </source>
</evidence>
<evidence type="ECO:0000259" key="1">
    <source>
        <dbReference type="PROSITE" id="PS50206"/>
    </source>
</evidence>
<dbReference type="InterPro" id="IPR001763">
    <property type="entry name" value="Rhodanese-like_dom"/>
</dbReference>
<name>A0A369T986_9PROT</name>
<dbReference type="SUPFAM" id="SSF52821">
    <property type="entry name" value="Rhodanese/Cell cycle control phosphatase"/>
    <property type="match status" value="1"/>
</dbReference>
<dbReference type="PANTHER" id="PTHR47377:SF1">
    <property type="entry name" value="RHODANESE-LIKE DOMAIN-CONTAINING PROTEIN 4, CHLOROPLASTIC"/>
    <property type="match status" value="1"/>
</dbReference>
<organism evidence="2 3">
    <name type="scientific">Ferruginivarius sediminum</name>
    <dbReference type="NCBI Taxonomy" id="2661937"/>
    <lineage>
        <taxon>Bacteria</taxon>
        <taxon>Pseudomonadati</taxon>
        <taxon>Pseudomonadota</taxon>
        <taxon>Alphaproteobacteria</taxon>
        <taxon>Rhodospirillales</taxon>
        <taxon>Rhodospirillaceae</taxon>
        <taxon>Ferruginivarius</taxon>
    </lineage>
</organism>
<reference evidence="2 3" key="1">
    <citation type="submission" date="2018-07" db="EMBL/GenBank/DDBJ databases">
        <title>Venubactetium sediminum gen. nov., sp. nov., isolated from a marine solar saltern.</title>
        <authorList>
            <person name="Wang S."/>
        </authorList>
    </citation>
    <scope>NUCLEOTIDE SEQUENCE [LARGE SCALE GENOMIC DNA]</scope>
    <source>
        <strain evidence="2 3">WD2A32</strain>
    </source>
</reference>
<comment type="caution">
    <text evidence="2">The sequence shown here is derived from an EMBL/GenBank/DDBJ whole genome shotgun (WGS) entry which is preliminary data.</text>
</comment>
<evidence type="ECO:0000313" key="2">
    <source>
        <dbReference type="EMBL" id="RDD61838.1"/>
    </source>
</evidence>
<dbReference type="SMART" id="SM00450">
    <property type="entry name" value="RHOD"/>
    <property type="match status" value="1"/>
</dbReference>
<proteinExistence type="predicted"/>
<dbReference type="AlphaFoldDB" id="A0A369T986"/>
<dbReference type="Pfam" id="PF00581">
    <property type="entry name" value="Rhodanese"/>
    <property type="match status" value="1"/>
</dbReference>
<dbReference type="CDD" id="cd01522">
    <property type="entry name" value="RHOD_1"/>
    <property type="match status" value="1"/>
</dbReference>